<dbReference type="SUPFAM" id="SSF56954">
    <property type="entry name" value="Outer membrane efflux proteins (OEP)"/>
    <property type="match status" value="1"/>
</dbReference>
<dbReference type="Proteomes" id="UP000292445">
    <property type="component" value="Unassembled WGS sequence"/>
</dbReference>
<comment type="caution">
    <text evidence="5">The sequence shown here is derived from an EMBL/GenBank/DDBJ whole genome shotgun (WGS) entry which is preliminary data.</text>
</comment>
<comment type="subcellular location">
    <subcellularLocation>
        <location evidence="2">Cell membrane</location>
        <topology evidence="2">Lipid-anchor</topology>
    </subcellularLocation>
</comment>
<evidence type="ECO:0000256" key="2">
    <source>
        <dbReference type="RuleBase" id="RU362097"/>
    </source>
</evidence>
<keyword evidence="6" id="KW-1185">Reference proteome</keyword>
<keyword evidence="2" id="KW-0564">Palmitate</keyword>
<feature type="region of interest" description="Disordered" evidence="4">
    <location>
        <begin position="126"/>
        <end position="156"/>
    </location>
</feature>
<evidence type="ECO:0000256" key="1">
    <source>
        <dbReference type="ARBA" id="ARBA00007613"/>
    </source>
</evidence>
<gene>
    <name evidence="5" type="ORF">EV675_0357</name>
</gene>
<dbReference type="EMBL" id="SGXC01000001">
    <property type="protein sequence ID" value="RZS84340.1"/>
    <property type="molecule type" value="Genomic_DNA"/>
</dbReference>
<keyword evidence="2 5" id="KW-0449">Lipoprotein</keyword>
<reference evidence="5 6" key="1">
    <citation type="submission" date="2019-02" db="EMBL/GenBank/DDBJ databases">
        <title>Genomic Encyclopedia of Type Strains, Phase IV (KMG-IV): sequencing the most valuable type-strain genomes for metagenomic binning, comparative biology and taxonomic classification.</title>
        <authorList>
            <person name="Goeker M."/>
        </authorList>
    </citation>
    <scope>NUCLEOTIDE SEQUENCE [LARGE SCALE GENOMIC DNA]</scope>
    <source>
        <strain evidence="5 6">K24</strain>
    </source>
</reference>
<dbReference type="AlphaFoldDB" id="A0A4Q7NIL7"/>
<feature type="region of interest" description="Disordered" evidence="4">
    <location>
        <begin position="1"/>
        <end position="24"/>
    </location>
</feature>
<comment type="similarity">
    <text evidence="1 2">Belongs to the outer membrane factor (OMF) (TC 1.B.17) family.</text>
</comment>
<accession>A0A4Q7NIL7</accession>
<sequence length="518" mass="55453">MTKTWPAVAGTPRPAPLSGRRPPRAGGARLAVCAALAALLAGCAMGPDYVRPTVNSGVQFKEAAGWKAAEPRDDVGRGPWWEVYGDPELSRLMAQVETANQTIAQAEAQYRQALATVQATRAGQFPTLNGSASATRSGTGTSSSTTTNSSGVVISQGGSQSIRNQYSMSATASWEADLWGRIRRSVEADTASAQASAANLANAHLSAQAELARNYFQLRIMDEQHRLLEATIKVYERSLRLNENRYAVGVSAKAEIAQARTQLESTRAQAVDLRWQRAQLEHAIAILAGQPPSEFSLAPTTFQATLPAVPVGLPSELLERRPDIAAAERQVQAANARIGVAKAAYFPSLTLSASLGYRSSQFSDWLTAPARFWSLGPSLAAPLFDAGLRRAQTRQAEATYDQQVAAYRQTVLSALGEVENYLSQLRVMEEEQVVQQRALDAARESLRLTTNQFESGLIDYLSVVTVQTSALSNERTALSLLGNRLTASVNLIAALGGGWHADALATARDGAKADTATQ</sequence>
<feature type="coiled-coil region" evidence="3">
    <location>
        <begin position="89"/>
        <end position="116"/>
    </location>
</feature>
<dbReference type="Gene3D" id="2.20.200.10">
    <property type="entry name" value="Outer membrane efflux proteins (OEP)"/>
    <property type="match status" value="1"/>
</dbReference>
<dbReference type="PANTHER" id="PTHR30203:SF33">
    <property type="entry name" value="BLR4455 PROTEIN"/>
    <property type="match status" value="1"/>
</dbReference>
<keyword evidence="2" id="KW-0472">Membrane</keyword>
<keyword evidence="2" id="KW-0812">Transmembrane</keyword>
<evidence type="ECO:0000256" key="3">
    <source>
        <dbReference type="SAM" id="Coils"/>
    </source>
</evidence>
<dbReference type="Gene3D" id="1.20.1600.10">
    <property type="entry name" value="Outer membrane efflux proteins (OEP)"/>
    <property type="match status" value="1"/>
</dbReference>
<keyword evidence="2" id="KW-1134">Transmembrane beta strand</keyword>
<evidence type="ECO:0000313" key="5">
    <source>
        <dbReference type="EMBL" id="RZS84340.1"/>
    </source>
</evidence>
<feature type="compositionally biased region" description="Low complexity" evidence="4">
    <location>
        <begin position="129"/>
        <end position="156"/>
    </location>
</feature>
<proteinExistence type="inferred from homology"/>
<keyword evidence="3" id="KW-0175">Coiled coil</keyword>
<dbReference type="OrthoDB" id="9770517at2"/>
<name>A0A4Q7NIL7_9BURK</name>
<dbReference type="GO" id="GO:0015562">
    <property type="term" value="F:efflux transmembrane transporter activity"/>
    <property type="evidence" value="ECO:0007669"/>
    <property type="project" value="InterPro"/>
</dbReference>
<dbReference type="NCBIfam" id="TIGR01845">
    <property type="entry name" value="outer_NodT"/>
    <property type="match status" value="1"/>
</dbReference>
<dbReference type="PANTHER" id="PTHR30203">
    <property type="entry name" value="OUTER MEMBRANE CATION EFFLUX PROTEIN"/>
    <property type="match status" value="1"/>
</dbReference>
<dbReference type="InterPro" id="IPR010131">
    <property type="entry name" value="MdtP/NodT-like"/>
</dbReference>
<evidence type="ECO:0000313" key="6">
    <source>
        <dbReference type="Proteomes" id="UP000292445"/>
    </source>
</evidence>
<evidence type="ECO:0000256" key="4">
    <source>
        <dbReference type="SAM" id="MobiDB-lite"/>
    </source>
</evidence>
<organism evidence="5 6">
    <name type="scientific">Pigmentiphaga kullae</name>
    <dbReference type="NCBI Taxonomy" id="151784"/>
    <lineage>
        <taxon>Bacteria</taxon>
        <taxon>Pseudomonadati</taxon>
        <taxon>Pseudomonadota</taxon>
        <taxon>Betaproteobacteria</taxon>
        <taxon>Burkholderiales</taxon>
        <taxon>Alcaligenaceae</taxon>
        <taxon>Pigmentiphaga</taxon>
    </lineage>
</organism>
<dbReference type="Pfam" id="PF02321">
    <property type="entry name" value="OEP"/>
    <property type="match status" value="2"/>
</dbReference>
<dbReference type="InterPro" id="IPR003423">
    <property type="entry name" value="OMP_efflux"/>
</dbReference>
<dbReference type="RefSeq" id="WP_130355719.1">
    <property type="nucleotide sequence ID" value="NZ_SGXC01000001.1"/>
</dbReference>
<dbReference type="GO" id="GO:0005886">
    <property type="term" value="C:plasma membrane"/>
    <property type="evidence" value="ECO:0007669"/>
    <property type="project" value="UniProtKB-SubCell"/>
</dbReference>
<protein>
    <submittedName>
        <fullName evidence="5">NodT family efflux transporter outer membrane factor (OMF) lipoprotein</fullName>
    </submittedName>
</protein>